<dbReference type="EMBL" id="CAJPDQ010000017">
    <property type="protein sequence ID" value="CAF9922095.1"/>
    <property type="molecule type" value="Genomic_DNA"/>
</dbReference>
<keyword evidence="1" id="KW-0560">Oxidoreductase</keyword>
<name>A0A8H3FEE1_9LECA</name>
<accession>A0A8H3FEE1</accession>
<proteinExistence type="predicted"/>
<comment type="caution">
    <text evidence="2">The sequence shown here is derived from an EMBL/GenBank/DDBJ whole genome shotgun (WGS) entry which is preliminary data.</text>
</comment>
<sequence>MVSLETIRADNAKLRTILGPGTVAVFVGGTSGIGEHTLREFAKNTDSASIYVVGRNEAAASTILSELSKQNSTHKISFIKADVSLLRNVDTACEEISQKEKKVNFLFLSPGILAAKGRDDTSEHIPRKLALHYYSRFRFISKLQPLLSAPATNDEHPTRVVTVLGAGYEGTLNTSDLALQKSYGMSSCAAHAITMSSLSMAHLSTQLPNTAFVHTNPGAVRTNIGSDGGWLMTTFKSTTFALAGLFIKVTEAEESGERHLWALTSPSFSAASQKDPRNSAVGIDGFQGSGVYLVGKEGQKTGNYKILDPLLKEGWARKVWDHTLQFCDDVAKTGRAKSES</sequence>
<organism evidence="2 3">
    <name type="scientific">Gomphillus americanus</name>
    <dbReference type="NCBI Taxonomy" id="1940652"/>
    <lineage>
        <taxon>Eukaryota</taxon>
        <taxon>Fungi</taxon>
        <taxon>Dikarya</taxon>
        <taxon>Ascomycota</taxon>
        <taxon>Pezizomycotina</taxon>
        <taxon>Lecanoromycetes</taxon>
        <taxon>OSLEUM clade</taxon>
        <taxon>Ostropomycetidae</taxon>
        <taxon>Ostropales</taxon>
        <taxon>Graphidaceae</taxon>
        <taxon>Gomphilloideae</taxon>
        <taxon>Gomphillus</taxon>
    </lineage>
</organism>
<evidence type="ECO:0000256" key="1">
    <source>
        <dbReference type="ARBA" id="ARBA00023002"/>
    </source>
</evidence>
<dbReference type="SUPFAM" id="SSF51735">
    <property type="entry name" value="NAD(P)-binding Rossmann-fold domains"/>
    <property type="match status" value="1"/>
</dbReference>
<evidence type="ECO:0000313" key="2">
    <source>
        <dbReference type="EMBL" id="CAF9922095.1"/>
    </source>
</evidence>
<gene>
    <name evidence="2" type="ORF">GOMPHAMPRED_002490</name>
</gene>
<protein>
    <recommendedName>
        <fullName evidence="4">NAD(P)-binding protein</fullName>
    </recommendedName>
</protein>
<dbReference type="GO" id="GO:0016491">
    <property type="term" value="F:oxidoreductase activity"/>
    <property type="evidence" value="ECO:0007669"/>
    <property type="project" value="UniProtKB-KW"/>
</dbReference>
<dbReference type="InterPro" id="IPR052228">
    <property type="entry name" value="Sec_Metab_Biosynth_Oxidored"/>
</dbReference>
<evidence type="ECO:0000313" key="3">
    <source>
        <dbReference type="Proteomes" id="UP000664169"/>
    </source>
</evidence>
<dbReference type="InterPro" id="IPR002347">
    <property type="entry name" value="SDR_fam"/>
</dbReference>
<dbReference type="InterPro" id="IPR036291">
    <property type="entry name" value="NAD(P)-bd_dom_sf"/>
</dbReference>
<dbReference type="Gene3D" id="3.40.50.720">
    <property type="entry name" value="NAD(P)-binding Rossmann-like Domain"/>
    <property type="match status" value="1"/>
</dbReference>
<dbReference type="AlphaFoldDB" id="A0A8H3FEE1"/>
<dbReference type="PANTHER" id="PTHR47534">
    <property type="entry name" value="YALI0E05731P"/>
    <property type="match status" value="1"/>
</dbReference>
<reference evidence="2" key="1">
    <citation type="submission" date="2021-03" db="EMBL/GenBank/DDBJ databases">
        <authorList>
            <person name="Tagirdzhanova G."/>
        </authorList>
    </citation>
    <scope>NUCLEOTIDE SEQUENCE</scope>
</reference>
<dbReference type="PANTHER" id="PTHR47534:SF2">
    <property type="entry name" value="KETOREDUCTASE (KR) DOMAIN-CONTAINING PROTEIN-RELATED"/>
    <property type="match status" value="1"/>
</dbReference>
<dbReference type="OrthoDB" id="2898509at2759"/>
<evidence type="ECO:0008006" key="4">
    <source>
        <dbReference type="Google" id="ProtNLM"/>
    </source>
</evidence>
<keyword evidence="3" id="KW-1185">Reference proteome</keyword>
<dbReference type="Proteomes" id="UP000664169">
    <property type="component" value="Unassembled WGS sequence"/>
</dbReference>
<dbReference type="Pfam" id="PF00106">
    <property type="entry name" value="adh_short"/>
    <property type="match status" value="1"/>
</dbReference>